<keyword evidence="4" id="KW-0378">Hydrolase</keyword>
<gene>
    <name evidence="4" type="ORF">X797_009197</name>
</gene>
<dbReference type="HOGENOM" id="CLU_007818_8_0_1"/>
<evidence type="ECO:0000256" key="2">
    <source>
        <dbReference type="SAM" id="MobiDB-lite"/>
    </source>
</evidence>
<dbReference type="eggNOG" id="KOG4701">
    <property type="taxonomic scope" value="Eukaryota"/>
</dbReference>
<dbReference type="Proteomes" id="UP000030151">
    <property type="component" value="Unassembled WGS sequence"/>
</dbReference>
<dbReference type="PANTHER" id="PTHR45708:SF47">
    <property type="entry name" value="ENDOCHITINASE A"/>
    <property type="match status" value="1"/>
</dbReference>
<feature type="compositionally biased region" description="Low complexity" evidence="2">
    <location>
        <begin position="327"/>
        <end position="387"/>
    </location>
</feature>
<sequence length="804" mass="83358">MSLSLGLDVSGAAPALNAYWGQTGGRFLRDICDSGVNYATVSFINNSPENGDGYPGSNFGANCAGEVYTNTDGKKTKLLSACSFIQRDIPYCQSKGVKVLLAIGGAHIPGTSEYAVSSVDKGVEFAEFLYNAFGPYKSSWKGPRPFDSATEHVSVDGFDLDLEDRTPKFSNKPYIAMVDWWRQQSHKMFITAAPECVMFGNQNDELIKNAEFDALFIQFYNNPVCDAIPNNTPGDKFSYDEWVAKIATGKSKEAKLFIGLPASTDSAGSGYIDPEAMKNLVCKYHNHKNFGGVSLWDATRAMNNEDAEGKSFLQSAAEAVQYVCGEPPKTTSSAPTSTKITSTTSSTTVKTSSTSSEKPTTSNTASEKSATTSTSSASSSAKLTTSSIQTGNVTTSSISSGKPTSSSATSEKLDTTSVIATASATKSAITSSLRMTSSIHWSNSTGTRTVQTTSKPVAITTSKPVAITTSKPVSMTTSTVYTTSVHTVTECPPTVTDCPVGHVTTEIIALYTTVCPVTETAQPPKPTTTKAADMTTSTVYTTKTYTITECPPTVTDCPVGHVTTKVIPLYTTVCPVSETAQPPKPTTTKVPVMTTSTVYTTKTYTITKCPPTVTDCPVGQVTTEVIPAYTTVCPVKETETGNVPKPTGPAPSSAATKTTVVSKTVKVQQPSSLATSTRSAAVVPQPSGKGCSGPSCPGATNAPGSGCTGPECPGVAIPTNASGSGCTGPECPGVAIPTNSWTNKHSSGCTGPQCSGVAIPTNAWTSSSVGPSAVPSSPVTAGASTLALGLTGLVAIVAAQVLAL</sequence>
<dbReference type="GO" id="GO:0004568">
    <property type="term" value="F:chitinase activity"/>
    <property type="evidence" value="ECO:0007669"/>
    <property type="project" value="TreeGrafter"/>
</dbReference>
<organism evidence="4 5">
    <name type="scientific">Metarhizium robertsii</name>
    <dbReference type="NCBI Taxonomy" id="568076"/>
    <lineage>
        <taxon>Eukaryota</taxon>
        <taxon>Fungi</taxon>
        <taxon>Dikarya</taxon>
        <taxon>Ascomycota</taxon>
        <taxon>Pezizomycotina</taxon>
        <taxon>Sordariomycetes</taxon>
        <taxon>Hypocreomycetidae</taxon>
        <taxon>Hypocreales</taxon>
        <taxon>Clavicipitaceae</taxon>
        <taxon>Metarhizium</taxon>
    </lineage>
</organism>
<name>A0A0A1UPT5_9HYPO</name>
<dbReference type="Gene3D" id="3.20.20.80">
    <property type="entry name" value="Glycosidases"/>
    <property type="match status" value="1"/>
</dbReference>
<evidence type="ECO:0000259" key="3">
    <source>
        <dbReference type="PROSITE" id="PS51910"/>
    </source>
</evidence>
<accession>A0A0A1UPT5</accession>
<evidence type="ECO:0000313" key="5">
    <source>
        <dbReference type="Proteomes" id="UP000030151"/>
    </source>
</evidence>
<feature type="domain" description="GH18" evidence="3">
    <location>
        <begin position="14"/>
        <end position="323"/>
    </location>
</feature>
<evidence type="ECO:0000256" key="1">
    <source>
        <dbReference type="ARBA" id="ARBA00023026"/>
    </source>
</evidence>
<comment type="caution">
    <text evidence="4">The sequence shown here is derived from an EMBL/GenBank/DDBJ whole genome shotgun (WGS) entry which is preliminary data.</text>
</comment>
<dbReference type="PROSITE" id="PS51910">
    <property type="entry name" value="GH18_2"/>
    <property type="match status" value="1"/>
</dbReference>
<keyword evidence="1" id="KW-0843">Virulence</keyword>
<dbReference type="AlphaFoldDB" id="A0A0A1UPT5"/>
<feature type="region of interest" description="Disordered" evidence="2">
    <location>
        <begin position="327"/>
        <end position="412"/>
    </location>
</feature>
<dbReference type="OrthoDB" id="6020543at2759"/>
<feature type="region of interest" description="Disordered" evidence="2">
    <location>
        <begin position="640"/>
        <end position="661"/>
    </location>
</feature>
<protein>
    <submittedName>
        <fullName evidence="4">Chitinase (Glycoside hydrolase family 18)</fullName>
    </submittedName>
</protein>
<dbReference type="InterPro" id="IPR017853">
    <property type="entry name" value="GH"/>
</dbReference>
<dbReference type="InterPro" id="IPR001223">
    <property type="entry name" value="Glyco_hydro18_cat"/>
</dbReference>
<reference evidence="4 5" key="1">
    <citation type="submission" date="2014-02" db="EMBL/GenBank/DDBJ databases">
        <title>The genome sequence of the entomopathogenic fungus Metarhizium robertsii ARSEF 2575.</title>
        <authorList>
            <person name="Giuliano Garisto Donzelli B."/>
            <person name="Roe B.A."/>
            <person name="Macmil S.L."/>
            <person name="Krasnoff S.B."/>
            <person name="Gibson D.M."/>
        </authorList>
    </citation>
    <scope>NUCLEOTIDE SEQUENCE [LARGE SCALE GENOMIC DNA]</scope>
    <source>
        <strain evidence="4 5">ARSEF 2575</strain>
    </source>
</reference>
<evidence type="ECO:0000313" key="4">
    <source>
        <dbReference type="EMBL" id="EXU97641.1"/>
    </source>
</evidence>
<dbReference type="GO" id="GO:0005576">
    <property type="term" value="C:extracellular region"/>
    <property type="evidence" value="ECO:0007669"/>
    <property type="project" value="TreeGrafter"/>
</dbReference>
<dbReference type="SUPFAM" id="SSF51445">
    <property type="entry name" value="(Trans)glycosidases"/>
    <property type="match status" value="1"/>
</dbReference>
<feature type="compositionally biased region" description="Low complexity" evidence="2">
    <location>
        <begin position="394"/>
        <end position="412"/>
    </location>
</feature>
<dbReference type="Pfam" id="PF00704">
    <property type="entry name" value="Glyco_hydro_18"/>
    <property type="match status" value="1"/>
</dbReference>
<dbReference type="InterPro" id="IPR050542">
    <property type="entry name" value="Glycosyl_Hydrlase18_Chitinase"/>
</dbReference>
<dbReference type="GO" id="GO:0005975">
    <property type="term" value="P:carbohydrate metabolic process"/>
    <property type="evidence" value="ECO:0007669"/>
    <property type="project" value="InterPro"/>
</dbReference>
<dbReference type="EMBL" id="JELW01000034">
    <property type="protein sequence ID" value="EXU97641.1"/>
    <property type="molecule type" value="Genomic_DNA"/>
</dbReference>
<feature type="compositionally biased region" description="Low complexity" evidence="2">
    <location>
        <begin position="650"/>
        <end position="661"/>
    </location>
</feature>
<dbReference type="PANTHER" id="PTHR45708">
    <property type="entry name" value="ENDOCHITINASE"/>
    <property type="match status" value="1"/>
</dbReference>
<proteinExistence type="predicted"/>